<name>A0A174C2B9_9CLOT</name>
<proteinExistence type="predicted"/>
<dbReference type="Gene3D" id="3.30.360.10">
    <property type="entry name" value="Dihydrodipicolinate Reductase, domain 2"/>
    <property type="match status" value="1"/>
</dbReference>
<dbReference type="PANTHER" id="PTHR43054:SF1">
    <property type="entry name" value="SCYLLO-INOSITOL 2-DEHYDROGENASE (NADP(+)) IOLU"/>
    <property type="match status" value="1"/>
</dbReference>
<dbReference type="GO" id="GO:0000166">
    <property type="term" value="F:nucleotide binding"/>
    <property type="evidence" value="ECO:0007669"/>
    <property type="project" value="InterPro"/>
</dbReference>
<dbReference type="Pfam" id="PF22725">
    <property type="entry name" value="GFO_IDH_MocA_C3"/>
    <property type="match status" value="1"/>
</dbReference>
<dbReference type="PANTHER" id="PTHR43054">
    <property type="match status" value="1"/>
</dbReference>
<dbReference type="OrthoDB" id="9783105at2"/>
<reference evidence="3 4" key="1">
    <citation type="submission" date="2015-09" db="EMBL/GenBank/DDBJ databases">
        <authorList>
            <consortium name="Pathogen Informatics"/>
        </authorList>
    </citation>
    <scope>NUCLEOTIDE SEQUENCE [LARGE SCALE GENOMIC DNA]</scope>
    <source>
        <strain evidence="3 4">2789STDY5834856</strain>
    </source>
</reference>
<keyword evidence="3" id="KW-0560">Oxidoreductase</keyword>
<evidence type="ECO:0000259" key="2">
    <source>
        <dbReference type="Pfam" id="PF22725"/>
    </source>
</evidence>
<dbReference type="InterPro" id="IPR000683">
    <property type="entry name" value="Gfo/Idh/MocA-like_OxRdtase_N"/>
</dbReference>
<dbReference type="InterPro" id="IPR036291">
    <property type="entry name" value="NAD(P)-bd_dom_sf"/>
</dbReference>
<organism evidence="3 4">
    <name type="scientific">Clostridium disporicum</name>
    <dbReference type="NCBI Taxonomy" id="84024"/>
    <lineage>
        <taxon>Bacteria</taxon>
        <taxon>Bacillati</taxon>
        <taxon>Bacillota</taxon>
        <taxon>Clostridia</taxon>
        <taxon>Eubacteriales</taxon>
        <taxon>Clostridiaceae</taxon>
        <taxon>Clostridium</taxon>
    </lineage>
</organism>
<feature type="domain" description="Gfo/Idh/MocA-like oxidoreductase N-terminal" evidence="1">
    <location>
        <begin position="2"/>
        <end position="119"/>
    </location>
</feature>
<evidence type="ECO:0000259" key="1">
    <source>
        <dbReference type="Pfam" id="PF01408"/>
    </source>
</evidence>
<accession>A0A174C2B9</accession>
<dbReference type="SUPFAM" id="SSF51735">
    <property type="entry name" value="NAD(P)-binding Rossmann-fold domains"/>
    <property type="match status" value="1"/>
</dbReference>
<feature type="domain" description="GFO/IDH/MocA-like oxidoreductase" evidence="2">
    <location>
        <begin position="138"/>
        <end position="247"/>
    </location>
</feature>
<dbReference type="AlphaFoldDB" id="A0A174C2B9"/>
<dbReference type="GO" id="GO:0047061">
    <property type="term" value="F:glucose-fructose oxidoreductase activity"/>
    <property type="evidence" value="ECO:0007669"/>
    <property type="project" value="UniProtKB-EC"/>
</dbReference>
<protein>
    <submittedName>
        <fullName evidence="3">Dehydrogenase</fullName>
        <ecNumber evidence="3">1.1.99.28</ecNumber>
    </submittedName>
</protein>
<dbReference type="RefSeq" id="WP_055264356.1">
    <property type="nucleotide sequence ID" value="NZ_CABIXQ010000005.1"/>
</dbReference>
<sequence>MIRFGIVGTNNITTWFLDGASLVKDFKLTAVYSRTEEKAKEFANRYGVQNTFTSLEDMAKSDLIDAVYIASPNRLHAEQAILFMNNGKHVLGEKAFASNTKEVNKMIEAAKKNNVVLMEAMKTTLMPNFKVAMENIHKIGKVRRYFASFCQYSSRYDKYKEGIVLNAFNPELSNGALMDIGVYTIAPMVALFGRPNEIKASSYMLESGADGEGTIIFKYDDKEASVIYSKISNSHLPTEIQGEEGTMIIDRINTMGSVKIIYRDGNVEDLTQYQEEHNMCYEIEEFINIIQRGEKESKINSLEFSKNVMEIMDEARRQIGLVYPADRN</sequence>
<evidence type="ECO:0000313" key="3">
    <source>
        <dbReference type="EMBL" id="CUO07103.1"/>
    </source>
</evidence>
<dbReference type="Gene3D" id="3.40.50.720">
    <property type="entry name" value="NAD(P)-binding Rossmann-like Domain"/>
    <property type="match status" value="1"/>
</dbReference>
<dbReference type="EMBL" id="CYZX01000005">
    <property type="protein sequence ID" value="CUO07103.1"/>
    <property type="molecule type" value="Genomic_DNA"/>
</dbReference>
<dbReference type="SUPFAM" id="SSF55347">
    <property type="entry name" value="Glyceraldehyde-3-phosphate dehydrogenase-like, C-terminal domain"/>
    <property type="match status" value="1"/>
</dbReference>
<dbReference type="EC" id="1.1.99.28" evidence="3"/>
<evidence type="ECO:0000313" key="4">
    <source>
        <dbReference type="Proteomes" id="UP000095594"/>
    </source>
</evidence>
<gene>
    <name evidence="3" type="primary">gfo</name>
    <name evidence="3" type="ORF">ERS852471_00897</name>
</gene>
<dbReference type="InterPro" id="IPR055170">
    <property type="entry name" value="GFO_IDH_MocA-like_dom"/>
</dbReference>
<dbReference type="Proteomes" id="UP000095594">
    <property type="component" value="Unassembled WGS sequence"/>
</dbReference>
<dbReference type="Pfam" id="PF01408">
    <property type="entry name" value="GFO_IDH_MocA"/>
    <property type="match status" value="1"/>
</dbReference>